<keyword evidence="2" id="KW-1185">Reference proteome</keyword>
<dbReference type="Proteomes" id="UP000317122">
    <property type="component" value="Unassembled WGS sequence"/>
</dbReference>
<protein>
    <submittedName>
        <fullName evidence="1">Uncharacterized protein</fullName>
    </submittedName>
</protein>
<organism evidence="1 2">
    <name type="scientific">Mesorhizobium tianshanense</name>
    <dbReference type="NCBI Taxonomy" id="39844"/>
    <lineage>
        <taxon>Bacteria</taxon>
        <taxon>Pseudomonadati</taxon>
        <taxon>Pseudomonadota</taxon>
        <taxon>Alphaproteobacteria</taxon>
        <taxon>Hyphomicrobiales</taxon>
        <taxon>Phyllobacteriaceae</taxon>
        <taxon>Mesorhizobium</taxon>
    </lineage>
</organism>
<evidence type="ECO:0000313" key="2">
    <source>
        <dbReference type="Proteomes" id="UP000317122"/>
    </source>
</evidence>
<evidence type="ECO:0000313" key="1">
    <source>
        <dbReference type="EMBL" id="TWI22256.1"/>
    </source>
</evidence>
<proteinExistence type="predicted"/>
<name>A0A562MQU5_9HYPH</name>
<reference evidence="1 2" key="1">
    <citation type="journal article" date="2015" name="Stand. Genomic Sci.">
        <title>Genomic Encyclopedia of Bacterial and Archaeal Type Strains, Phase III: the genomes of soil and plant-associated and newly described type strains.</title>
        <authorList>
            <person name="Whitman W.B."/>
            <person name="Woyke T."/>
            <person name="Klenk H.P."/>
            <person name="Zhou Y."/>
            <person name="Lilburn T.G."/>
            <person name="Beck B.J."/>
            <person name="De Vos P."/>
            <person name="Vandamme P."/>
            <person name="Eisen J.A."/>
            <person name="Garrity G."/>
            <person name="Hugenholtz P."/>
            <person name="Kyrpides N.C."/>
        </authorList>
    </citation>
    <scope>NUCLEOTIDE SEQUENCE [LARGE SCALE GENOMIC DNA]</scope>
    <source>
        <strain evidence="1 2">CGMCC 1.2546</strain>
    </source>
</reference>
<dbReference type="AlphaFoldDB" id="A0A562MQU5"/>
<gene>
    <name evidence="1" type="ORF">IQ26_06689</name>
</gene>
<dbReference type="EMBL" id="VLKT01000067">
    <property type="protein sequence ID" value="TWI22256.1"/>
    <property type="molecule type" value="Genomic_DNA"/>
</dbReference>
<sequence length="62" mass="6770">MRCAKGEPEPVMTDPILVTHKEHGLMLATWLEHLPILLCIRVVISSGCVFPSRSAELLGGSE</sequence>
<accession>A0A562MQU5</accession>
<comment type="caution">
    <text evidence="1">The sequence shown here is derived from an EMBL/GenBank/DDBJ whole genome shotgun (WGS) entry which is preliminary data.</text>
</comment>